<dbReference type="GO" id="GO:0016841">
    <property type="term" value="F:ammonia-lyase activity"/>
    <property type="evidence" value="ECO:0007669"/>
    <property type="project" value="InterPro"/>
</dbReference>
<comment type="similarity">
    <text evidence="1">Belongs to the PAL/histidase family.</text>
</comment>
<keyword evidence="3" id="KW-1185">Reference proteome</keyword>
<dbReference type="InterPro" id="IPR008948">
    <property type="entry name" value="L-Aspartase-like"/>
</dbReference>
<evidence type="ECO:0000313" key="3">
    <source>
        <dbReference type="Proteomes" id="UP001196413"/>
    </source>
</evidence>
<dbReference type="SUPFAM" id="SSF48557">
    <property type="entry name" value="L-aspartase-like"/>
    <property type="match status" value="1"/>
</dbReference>
<name>A0AAD5MC42_PARTN</name>
<dbReference type="InterPro" id="IPR022313">
    <property type="entry name" value="Phe/His_NH3-lyase_AS"/>
</dbReference>
<evidence type="ECO:0000256" key="1">
    <source>
        <dbReference type="ARBA" id="ARBA00007238"/>
    </source>
</evidence>
<dbReference type="PROSITE" id="PS00488">
    <property type="entry name" value="PAL_HISTIDASE"/>
    <property type="match status" value="1"/>
</dbReference>
<sequence length="228" mass="24791">MRAVYGVTTGFGIFSNVRIADDQLKKLQLNLVRSHATGYGQPLHPSKVRMLLALRINVLAKGYSGVSLENVKKMVAAFNAFCVSYVPQQGTVGCSGDLAPLAHLALGLMGEGKLWSPITGWDSADVVLKKNNLQPLDLGPKEGLALINGTQMVTAIGAYALERAHNIARQADVIAALSLDILKGTTRAFDPAIRIDYLYHRIPKILDYDKSRDHQDARPKNIKLTATT</sequence>
<organism evidence="2 3">
    <name type="scientific">Parelaphostrongylus tenuis</name>
    <name type="common">Meningeal worm</name>
    <dbReference type="NCBI Taxonomy" id="148309"/>
    <lineage>
        <taxon>Eukaryota</taxon>
        <taxon>Metazoa</taxon>
        <taxon>Ecdysozoa</taxon>
        <taxon>Nematoda</taxon>
        <taxon>Chromadorea</taxon>
        <taxon>Rhabditida</taxon>
        <taxon>Rhabditina</taxon>
        <taxon>Rhabditomorpha</taxon>
        <taxon>Strongyloidea</taxon>
        <taxon>Metastrongylidae</taxon>
        <taxon>Parelaphostrongylus</taxon>
    </lineage>
</organism>
<protein>
    <submittedName>
        <fullName evidence="2">Histidine ammonia-lyase</fullName>
    </submittedName>
</protein>
<comment type="caution">
    <text evidence="2">The sequence shown here is derived from an EMBL/GenBank/DDBJ whole genome shotgun (WGS) entry which is preliminary data.</text>
</comment>
<dbReference type="Gene3D" id="1.10.275.10">
    <property type="entry name" value="Fumarase/aspartase (N-terminal domain)"/>
    <property type="match status" value="1"/>
</dbReference>
<dbReference type="Pfam" id="PF00221">
    <property type="entry name" value="Lyase_aromatic"/>
    <property type="match status" value="1"/>
</dbReference>
<dbReference type="AlphaFoldDB" id="A0AAD5MC42"/>
<evidence type="ECO:0000313" key="2">
    <source>
        <dbReference type="EMBL" id="KAJ1353493.1"/>
    </source>
</evidence>
<reference evidence="2" key="1">
    <citation type="submission" date="2021-06" db="EMBL/GenBank/DDBJ databases">
        <title>Parelaphostrongylus tenuis whole genome reference sequence.</title>
        <authorList>
            <person name="Garwood T.J."/>
            <person name="Larsen P.A."/>
            <person name="Fountain-Jones N.M."/>
            <person name="Garbe J.R."/>
            <person name="Macchietto M.G."/>
            <person name="Kania S.A."/>
            <person name="Gerhold R.W."/>
            <person name="Richards J.E."/>
            <person name="Wolf T.M."/>
        </authorList>
    </citation>
    <scope>NUCLEOTIDE SEQUENCE</scope>
    <source>
        <strain evidence="2">MNPRO001-30</strain>
        <tissue evidence="2">Meninges</tissue>
    </source>
</reference>
<dbReference type="InterPro" id="IPR001106">
    <property type="entry name" value="Aromatic_Lyase"/>
</dbReference>
<dbReference type="InterPro" id="IPR024083">
    <property type="entry name" value="Fumarase/histidase_N"/>
</dbReference>
<proteinExistence type="inferred from homology"/>
<gene>
    <name evidence="2" type="primary">HALY1_2</name>
    <name evidence="2" type="ORF">KIN20_010131</name>
</gene>
<dbReference type="Gene3D" id="1.20.200.10">
    <property type="entry name" value="Fumarase/aspartase (Central domain)"/>
    <property type="match status" value="1"/>
</dbReference>
<dbReference type="EMBL" id="JAHQIW010001730">
    <property type="protein sequence ID" value="KAJ1353493.1"/>
    <property type="molecule type" value="Genomic_DNA"/>
</dbReference>
<dbReference type="PANTHER" id="PTHR10362">
    <property type="entry name" value="HISTIDINE AMMONIA-LYASE"/>
    <property type="match status" value="1"/>
</dbReference>
<dbReference type="Proteomes" id="UP001196413">
    <property type="component" value="Unassembled WGS sequence"/>
</dbReference>
<accession>A0AAD5MC42</accession>